<dbReference type="RefSeq" id="WP_153251559.1">
    <property type="nucleotide sequence ID" value="NZ_CP047211.1"/>
</dbReference>
<protein>
    <submittedName>
        <fullName evidence="7">Hemolysin III family protein</fullName>
    </submittedName>
</protein>
<feature type="compositionally biased region" description="Basic and acidic residues" evidence="5">
    <location>
        <begin position="1"/>
        <end position="12"/>
    </location>
</feature>
<evidence type="ECO:0000256" key="3">
    <source>
        <dbReference type="ARBA" id="ARBA00022989"/>
    </source>
</evidence>
<comment type="caution">
    <text evidence="7">The sequence shown here is derived from an EMBL/GenBank/DDBJ whole genome shotgun (WGS) entry which is preliminary data.</text>
</comment>
<keyword evidence="2 6" id="KW-0812">Transmembrane</keyword>
<feature type="transmembrane region" description="Helical" evidence="6">
    <location>
        <begin position="118"/>
        <end position="137"/>
    </location>
</feature>
<keyword evidence="4 6" id="KW-0472">Membrane</keyword>
<name>A0ABV7ZPX6_9CORY</name>
<comment type="subcellular location">
    <subcellularLocation>
        <location evidence="1">Membrane</location>
        <topology evidence="1">Multi-pass membrane protein</topology>
    </subcellularLocation>
</comment>
<evidence type="ECO:0000256" key="2">
    <source>
        <dbReference type="ARBA" id="ARBA00022692"/>
    </source>
</evidence>
<feature type="compositionally biased region" description="Low complexity" evidence="5">
    <location>
        <begin position="30"/>
        <end position="52"/>
    </location>
</feature>
<feature type="transmembrane region" description="Helical" evidence="6">
    <location>
        <begin position="267"/>
        <end position="290"/>
    </location>
</feature>
<dbReference type="EMBL" id="JBHRZN010000001">
    <property type="protein sequence ID" value="MFC3849451.1"/>
    <property type="molecule type" value="Genomic_DNA"/>
</dbReference>
<feature type="transmembrane region" description="Helical" evidence="6">
    <location>
        <begin position="181"/>
        <end position="200"/>
    </location>
</feature>
<dbReference type="PANTHER" id="PTHR20855:SF3">
    <property type="entry name" value="LD03007P"/>
    <property type="match status" value="1"/>
</dbReference>
<feature type="transmembrane region" description="Helical" evidence="6">
    <location>
        <begin position="231"/>
        <end position="255"/>
    </location>
</feature>
<organism evidence="7 8">
    <name type="scientific">Corynebacterium hansenii</name>
    <dbReference type="NCBI Taxonomy" id="394964"/>
    <lineage>
        <taxon>Bacteria</taxon>
        <taxon>Bacillati</taxon>
        <taxon>Actinomycetota</taxon>
        <taxon>Actinomycetes</taxon>
        <taxon>Mycobacteriales</taxon>
        <taxon>Corynebacteriaceae</taxon>
        <taxon>Corynebacterium</taxon>
    </lineage>
</organism>
<dbReference type="Pfam" id="PF03006">
    <property type="entry name" value="HlyIII"/>
    <property type="match status" value="1"/>
</dbReference>
<sequence>MRPDAFEAHDADATTTAGVPPRIDLTPHVPAEGAAGPAASADSAGATAAPISAEEREARPNVPPEETPRRRRRPRYDRGPRPLLRGVLHERSTWGFLGSGIALIVVTATAHGMGIATWMSALYVVCLIGSMAVSALYHLGPWRSESAVLMWRRADHAMIAVFIAGTYGPVSVMALPPERAALLLGLCWAGTLFAVLLNVVWVNHPRWMGVGVYLLLGWLVIWEIPDLWNGLGPAVTILLGVGGFIYTLGALVYALKWPNPSRRFFGFHEVFHAATIVAATLHHIAIWLAVTA</sequence>
<evidence type="ECO:0000256" key="6">
    <source>
        <dbReference type="SAM" id="Phobius"/>
    </source>
</evidence>
<dbReference type="PANTHER" id="PTHR20855">
    <property type="entry name" value="ADIPOR/PROGESTIN RECEPTOR-RELATED"/>
    <property type="match status" value="1"/>
</dbReference>
<proteinExistence type="predicted"/>
<feature type="transmembrane region" description="Helical" evidence="6">
    <location>
        <begin position="207"/>
        <end position="225"/>
    </location>
</feature>
<accession>A0ABV7ZPX6</accession>
<feature type="transmembrane region" description="Helical" evidence="6">
    <location>
        <begin position="157"/>
        <end position="175"/>
    </location>
</feature>
<keyword evidence="8" id="KW-1185">Reference proteome</keyword>
<dbReference type="Proteomes" id="UP001595751">
    <property type="component" value="Unassembled WGS sequence"/>
</dbReference>
<reference evidence="8" key="1">
    <citation type="journal article" date="2019" name="Int. J. Syst. Evol. Microbiol.">
        <title>The Global Catalogue of Microorganisms (GCM) 10K type strain sequencing project: providing services to taxonomists for standard genome sequencing and annotation.</title>
        <authorList>
            <consortium name="The Broad Institute Genomics Platform"/>
            <consortium name="The Broad Institute Genome Sequencing Center for Infectious Disease"/>
            <person name="Wu L."/>
            <person name="Ma J."/>
        </authorList>
    </citation>
    <scope>NUCLEOTIDE SEQUENCE [LARGE SCALE GENOMIC DNA]</scope>
    <source>
        <strain evidence="8">CCUG 53252</strain>
    </source>
</reference>
<keyword evidence="3 6" id="KW-1133">Transmembrane helix</keyword>
<evidence type="ECO:0000256" key="4">
    <source>
        <dbReference type="ARBA" id="ARBA00023136"/>
    </source>
</evidence>
<evidence type="ECO:0000256" key="5">
    <source>
        <dbReference type="SAM" id="MobiDB-lite"/>
    </source>
</evidence>
<dbReference type="InterPro" id="IPR004254">
    <property type="entry name" value="AdipoR/HlyIII-related"/>
</dbReference>
<evidence type="ECO:0000313" key="7">
    <source>
        <dbReference type="EMBL" id="MFC3849451.1"/>
    </source>
</evidence>
<evidence type="ECO:0000313" key="8">
    <source>
        <dbReference type="Proteomes" id="UP001595751"/>
    </source>
</evidence>
<evidence type="ECO:0000256" key="1">
    <source>
        <dbReference type="ARBA" id="ARBA00004141"/>
    </source>
</evidence>
<feature type="region of interest" description="Disordered" evidence="5">
    <location>
        <begin position="1"/>
        <end position="82"/>
    </location>
</feature>
<feature type="transmembrane region" description="Helical" evidence="6">
    <location>
        <begin position="94"/>
        <end position="112"/>
    </location>
</feature>
<gene>
    <name evidence="7" type="ORF">ACFORJ_04645</name>
</gene>